<accession>A0A5C3L8C7</accession>
<dbReference type="EMBL" id="ML210157">
    <property type="protein sequence ID" value="TFK28316.1"/>
    <property type="molecule type" value="Genomic_DNA"/>
</dbReference>
<keyword evidence="2" id="KW-1185">Reference proteome</keyword>
<dbReference type="Proteomes" id="UP000307440">
    <property type="component" value="Unassembled WGS sequence"/>
</dbReference>
<evidence type="ECO:0000313" key="2">
    <source>
        <dbReference type="Proteomes" id="UP000307440"/>
    </source>
</evidence>
<reference evidence="1 2" key="1">
    <citation type="journal article" date="2019" name="Nat. Ecol. Evol.">
        <title>Megaphylogeny resolves global patterns of mushroom evolution.</title>
        <authorList>
            <person name="Varga T."/>
            <person name="Krizsan K."/>
            <person name="Foldi C."/>
            <person name="Dima B."/>
            <person name="Sanchez-Garcia M."/>
            <person name="Sanchez-Ramirez S."/>
            <person name="Szollosi G.J."/>
            <person name="Szarkandi J.G."/>
            <person name="Papp V."/>
            <person name="Albert L."/>
            <person name="Andreopoulos W."/>
            <person name="Angelini C."/>
            <person name="Antonin V."/>
            <person name="Barry K.W."/>
            <person name="Bougher N.L."/>
            <person name="Buchanan P."/>
            <person name="Buyck B."/>
            <person name="Bense V."/>
            <person name="Catcheside P."/>
            <person name="Chovatia M."/>
            <person name="Cooper J."/>
            <person name="Damon W."/>
            <person name="Desjardin D."/>
            <person name="Finy P."/>
            <person name="Geml J."/>
            <person name="Haridas S."/>
            <person name="Hughes K."/>
            <person name="Justo A."/>
            <person name="Karasinski D."/>
            <person name="Kautmanova I."/>
            <person name="Kiss B."/>
            <person name="Kocsube S."/>
            <person name="Kotiranta H."/>
            <person name="LaButti K.M."/>
            <person name="Lechner B.E."/>
            <person name="Liimatainen K."/>
            <person name="Lipzen A."/>
            <person name="Lukacs Z."/>
            <person name="Mihaltcheva S."/>
            <person name="Morgado L.N."/>
            <person name="Niskanen T."/>
            <person name="Noordeloos M.E."/>
            <person name="Ohm R.A."/>
            <person name="Ortiz-Santana B."/>
            <person name="Ovrebo C."/>
            <person name="Racz N."/>
            <person name="Riley R."/>
            <person name="Savchenko A."/>
            <person name="Shiryaev A."/>
            <person name="Soop K."/>
            <person name="Spirin V."/>
            <person name="Szebenyi C."/>
            <person name="Tomsovsky M."/>
            <person name="Tulloss R.E."/>
            <person name="Uehling J."/>
            <person name="Grigoriev I.V."/>
            <person name="Vagvolgyi C."/>
            <person name="Papp T."/>
            <person name="Martin F.M."/>
            <person name="Miettinen O."/>
            <person name="Hibbett D.S."/>
            <person name="Nagy L.G."/>
        </authorList>
    </citation>
    <scope>NUCLEOTIDE SEQUENCE [LARGE SCALE GENOMIC DNA]</scope>
    <source>
        <strain evidence="1 2">CBS 121175</strain>
    </source>
</reference>
<organism evidence="1 2">
    <name type="scientific">Coprinopsis marcescibilis</name>
    <name type="common">Agaric fungus</name>
    <name type="synonym">Psathyrella marcescibilis</name>
    <dbReference type="NCBI Taxonomy" id="230819"/>
    <lineage>
        <taxon>Eukaryota</taxon>
        <taxon>Fungi</taxon>
        <taxon>Dikarya</taxon>
        <taxon>Basidiomycota</taxon>
        <taxon>Agaricomycotina</taxon>
        <taxon>Agaricomycetes</taxon>
        <taxon>Agaricomycetidae</taxon>
        <taxon>Agaricales</taxon>
        <taxon>Agaricineae</taxon>
        <taxon>Psathyrellaceae</taxon>
        <taxon>Coprinopsis</taxon>
    </lineage>
</organism>
<gene>
    <name evidence="1" type="ORF">FA15DRAFT_652966</name>
</gene>
<name>A0A5C3L8C7_COPMA</name>
<proteinExistence type="predicted"/>
<dbReference type="AlphaFoldDB" id="A0A5C3L8C7"/>
<protein>
    <submittedName>
        <fullName evidence="1">Uncharacterized protein</fullName>
    </submittedName>
</protein>
<evidence type="ECO:0000313" key="1">
    <source>
        <dbReference type="EMBL" id="TFK28316.1"/>
    </source>
</evidence>
<sequence length="193" mass="21576">MRSTQSNLQASSMALVNEISTMLGSISIGIRLDSKQPQIVREVKDLTNVGVVVPSGQGGLSSFPSIEQEALKCFIEAVHEASTPICRINEELSDQGRATLDVQLNLFCKIANMIKKLKATNIISAWNTGMMNEATARLRIEKYLEWIIEFLNDISIVWMIRCLELWIASKLSPQLMEGKDLDLSLTGKFWRST</sequence>